<gene>
    <name evidence="1" type="ORF">V5E97_13490</name>
</gene>
<proteinExistence type="predicted"/>
<organism evidence="1">
    <name type="scientific">Singulisphaera sp. Ch08</name>
    <dbReference type="NCBI Taxonomy" id="3120278"/>
    <lineage>
        <taxon>Bacteria</taxon>
        <taxon>Pseudomonadati</taxon>
        <taxon>Planctomycetota</taxon>
        <taxon>Planctomycetia</taxon>
        <taxon>Isosphaerales</taxon>
        <taxon>Isosphaeraceae</taxon>
        <taxon>Singulisphaera</taxon>
    </lineage>
</organism>
<dbReference type="EMBL" id="CP155447">
    <property type="protein sequence ID" value="XBH07008.1"/>
    <property type="molecule type" value="Genomic_DNA"/>
</dbReference>
<accession>A0AAU7CPM4</accession>
<protein>
    <submittedName>
        <fullName evidence="1">Uncharacterized protein</fullName>
    </submittedName>
</protein>
<evidence type="ECO:0000313" key="1">
    <source>
        <dbReference type="EMBL" id="XBH07008.1"/>
    </source>
</evidence>
<reference evidence="1" key="1">
    <citation type="submission" date="2024-05" db="EMBL/GenBank/DDBJ databases">
        <title>Planctomycetes of the genus Singulisphaera possess chitinolytic capabilities.</title>
        <authorList>
            <person name="Ivanova A."/>
        </authorList>
    </citation>
    <scope>NUCLEOTIDE SEQUENCE</scope>
    <source>
        <strain evidence="1">Ch08T</strain>
    </source>
</reference>
<dbReference type="AlphaFoldDB" id="A0AAU7CPM4"/>
<sequence length="146" mass="16603">MVKTGQLDLPSGRRLYLCELRQYLTYEGLLEGLPTVERNKKCLEQLVANHRGKLYAGEPYLVRPTETPIEYNRDGKPYPFGIPSALPAVTCIGRFESRQPARNESSDQSTLVIIWFQDEFAFPIDPSVVVQILAIDWETHAADTDF</sequence>
<name>A0AAU7CPM4_9BACT</name>
<dbReference type="RefSeq" id="WP_406699853.1">
    <property type="nucleotide sequence ID" value="NZ_CP155447.1"/>
</dbReference>